<keyword evidence="11" id="KW-1185">Reference proteome</keyword>
<dbReference type="EC" id="1.6.5.4" evidence="7"/>
<evidence type="ECO:0000256" key="5">
    <source>
        <dbReference type="ARBA" id="ARBA00023002"/>
    </source>
</evidence>
<reference evidence="10 11" key="1">
    <citation type="journal article" date="2024" name="Nat. Commun.">
        <title>Phylogenomics reveals the evolutionary origins of lichenization in chlorophyte algae.</title>
        <authorList>
            <person name="Puginier C."/>
            <person name="Libourel C."/>
            <person name="Otte J."/>
            <person name="Skaloud P."/>
            <person name="Haon M."/>
            <person name="Grisel S."/>
            <person name="Petersen M."/>
            <person name="Berrin J.G."/>
            <person name="Delaux P.M."/>
            <person name="Dal Grande F."/>
            <person name="Keller J."/>
        </authorList>
    </citation>
    <scope>NUCLEOTIDE SEQUENCE [LARGE SCALE GENOMIC DNA]</scope>
    <source>
        <strain evidence="10 11">SAG 2043</strain>
    </source>
</reference>
<dbReference type="PRINTS" id="PR00411">
    <property type="entry name" value="PNDRDTASEI"/>
</dbReference>
<keyword evidence="5" id="KW-0560">Oxidoreductase</keyword>
<dbReference type="InterPro" id="IPR036188">
    <property type="entry name" value="FAD/NAD-bd_sf"/>
</dbReference>
<dbReference type="Pfam" id="PF07992">
    <property type="entry name" value="Pyr_redox_2"/>
    <property type="match status" value="1"/>
</dbReference>
<dbReference type="PRINTS" id="PR00368">
    <property type="entry name" value="FADPNR"/>
</dbReference>
<sequence>MAGQQESFKYVVLGGGNASGYAAREFVKRGTPKGELAIITDEPYVAYERPALSKAYLNPEGAARLPGFHTTVGGGGDKQSPEWYGENGITYKTKTKVTEADVKNKTLKTADGDSIKYEKLIIATGARPVDLGDFGTKGADLKGIFYLRNVEDADKLIAAFPAAKAKGGKAIVVGGGYIGMEVSCGLNKNGLDVTVVFPEDRLMERLFTPEIAEFYESYYLDKGVTLKRGSTVASFEGEDGQVTHAVLKSGEKLEADLVLVGVGARPNIELFKGQVELLQDKPGGIKVDGRLRTSDPDVYAIGDVAAFPLKRYGSVTRQEHVANCRQTAAHAVAAILAPSETGDYNYLPFFYSRIYDLGWQYYGTSNDAEPVFFGDKASKKFGTYFVSEGKVVGAFLEGGSNDENAALKKVAEQQPDAPADLASQGLAFASKL</sequence>
<dbReference type="InterPro" id="IPR023753">
    <property type="entry name" value="FAD/NAD-binding_dom"/>
</dbReference>
<evidence type="ECO:0000256" key="4">
    <source>
        <dbReference type="ARBA" id="ARBA00022827"/>
    </source>
</evidence>
<dbReference type="Proteomes" id="UP001489004">
    <property type="component" value="Unassembled WGS sequence"/>
</dbReference>
<dbReference type="SUPFAM" id="SSF55424">
    <property type="entry name" value="FAD/NAD-linked reductases, dimerisation (C-terminal) domain"/>
    <property type="match status" value="1"/>
</dbReference>
<dbReference type="InterPro" id="IPR050446">
    <property type="entry name" value="FAD-oxidoreductase/Apoptosis"/>
</dbReference>
<comment type="cofactor">
    <cofactor evidence="1">
        <name>FAD</name>
        <dbReference type="ChEBI" id="CHEBI:57692"/>
    </cofactor>
</comment>
<gene>
    <name evidence="10" type="ORF">WJX72_012200</name>
</gene>
<evidence type="ECO:0000256" key="1">
    <source>
        <dbReference type="ARBA" id="ARBA00001974"/>
    </source>
</evidence>
<dbReference type="GO" id="GO:0016656">
    <property type="term" value="F:monodehydroascorbate reductase (NADH) activity"/>
    <property type="evidence" value="ECO:0007669"/>
    <property type="project" value="UniProtKB-EC"/>
</dbReference>
<evidence type="ECO:0000259" key="9">
    <source>
        <dbReference type="Pfam" id="PF21791"/>
    </source>
</evidence>
<dbReference type="Gene3D" id="3.50.50.60">
    <property type="entry name" value="FAD/NAD(P)-binding domain"/>
    <property type="match status" value="2"/>
</dbReference>
<dbReference type="AlphaFoldDB" id="A0AAW1QT49"/>
<name>A0AAW1QT49_9CHLO</name>
<feature type="domain" description="Monodehydroascorbate reductase 3-like C-terminal" evidence="9">
    <location>
        <begin position="347"/>
        <end position="429"/>
    </location>
</feature>
<dbReference type="Pfam" id="PF21791">
    <property type="entry name" value="MDHAR3-like_C"/>
    <property type="match status" value="1"/>
</dbReference>
<evidence type="ECO:0000256" key="2">
    <source>
        <dbReference type="ARBA" id="ARBA00006442"/>
    </source>
</evidence>
<keyword evidence="3" id="KW-0285">Flavoprotein</keyword>
<organism evidence="10 11">
    <name type="scientific">[Myrmecia] bisecta</name>
    <dbReference type="NCBI Taxonomy" id="41462"/>
    <lineage>
        <taxon>Eukaryota</taxon>
        <taxon>Viridiplantae</taxon>
        <taxon>Chlorophyta</taxon>
        <taxon>core chlorophytes</taxon>
        <taxon>Trebouxiophyceae</taxon>
        <taxon>Trebouxiales</taxon>
        <taxon>Trebouxiaceae</taxon>
        <taxon>Myrmecia</taxon>
    </lineage>
</organism>
<dbReference type="GO" id="GO:0005737">
    <property type="term" value="C:cytoplasm"/>
    <property type="evidence" value="ECO:0007669"/>
    <property type="project" value="TreeGrafter"/>
</dbReference>
<keyword evidence="4" id="KW-0274">FAD</keyword>
<dbReference type="SUPFAM" id="SSF51905">
    <property type="entry name" value="FAD/NAD(P)-binding domain"/>
    <property type="match status" value="1"/>
</dbReference>
<feature type="domain" description="FAD/NAD(P)-binding" evidence="8">
    <location>
        <begin position="8"/>
        <end position="322"/>
    </location>
</feature>
<proteinExistence type="inferred from homology"/>
<evidence type="ECO:0000259" key="8">
    <source>
        <dbReference type="Pfam" id="PF07992"/>
    </source>
</evidence>
<dbReference type="Gene3D" id="3.30.390.30">
    <property type="match status" value="1"/>
</dbReference>
<dbReference type="EMBL" id="JALJOR010000002">
    <property type="protein sequence ID" value="KAK9824670.1"/>
    <property type="molecule type" value="Genomic_DNA"/>
</dbReference>
<dbReference type="InterPro" id="IPR016156">
    <property type="entry name" value="FAD/NAD-linked_Rdtase_dimer_sf"/>
</dbReference>
<protein>
    <recommendedName>
        <fullName evidence="7">monodehydroascorbate reductase (NADH)</fullName>
        <ecNumber evidence="7">1.6.5.4</ecNumber>
    </recommendedName>
</protein>
<evidence type="ECO:0000256" key="7">
    <source>
        <dbReference type="ARBA" id="ARBA00038920"/>
    </source>
</evidence>
<evidence type="ECO:0000313" key="11">
    <source>
        <dbReference type="Proteomes" id="UP001489004"/>
    </source>
</evidence>
<comment type="similarity">
    <text evidence="2">Belongs to the FAD-dependent oxidoreductase family.</text>
</comment>
<comment type="caution">
    <text evidence="10">The sequence shown here is derived from an EMBL/GenBank/DDBJ whole genome shotgun (WGS) entry which is preliminary data.</text>
</comment>
<dbReference type="PANTHER" id="PTHR43557:SF2">
    <property type="entry name" value="RIESKE DOMAIN-CONTAINING PROTEIN-RELATED"/>
    <property type="match status" value="1"/>
</dbReference>
<dbReference type="InterPro" id="IPR048618">
    <property type="entry name" value="MDHAR3-like_C"/>
</dbReference>
<evidence type="ECO:0000256" key="3">
    <source>
        <dbReference type="ARBA" id="ARBA00022630"/>
    </source>
</evidence>
<dbReference type="PANTHER" id="PTHR43557">
    <property type="entry name" value="APOPTOSIS-INDUCING FACTOR 1"/>
    <property type="match status" value="1"/>
</dbReference>
<keyword evidence="6" id="KW-0520">NAD</keyword>
<accession>A0AAW1QT49</accession>
<evidence type="ECO:0000256" key="6">
    <source>
        <dbReference type="ARBA" id="ARBA00023027"/>
    </source>
</evidence>
<evidence type="ECO:0000313" key="10">
    <source>
        <dbReference type="EMBL" id="KAK9824670.1"/>
    </source>
</evidence>